<reference evidence="1 2" key="1">
    <citation type="journal article" date="2020" name="bioRxiv">
        <title>Sequence and annotation of 42 cannabis genomes reveals extensive copy number variation in cannabinoid synthesis and pathogen resistance genes.</title>
        <authorList>
            <person name="Mckernan K.J."/>
            <person name="Helbert Y."/>
            <person name="Kane L.T."/>
            <person name="Ebling H."/>
            <person name="Zhang L."/>
            <person name="Liu B."/>
            <person name="Eaton Z."/>
            <person name="Mclaughlin S."/>
            <person name="Kingan S."/>
            <person name="Baybayan P."/>
            <person name="Concepcion G."/>
            <person name="Jordan M."/>
            <person name="Riva A."/>
            <person name="Barbazuk W."/>
            <person name="Harkins T."/>
        </authorList>
    </citation>
    <scope>NUCLEOTIDE SEQUENCE [LARGE SCALE GENOMIC DNA]</scope>
    <source>
        <strain evidence="2">cv. Jamaican Lion 4</strain>
        <tissue evidence="1">Leaf</tissue>
    </source>
</reference>
<evidence type="ECO:0000313" key="1">
    <source>
        <dbReference type="EMBL" id="KAF4398443.1"/>
    </source>
</evidence>
<accession>A0A7J6HT13</accession>
<protein>
    <submittedName>
        <fullName evidence="1">Uncharacterized protein</fullName>
    </submittedName>
</protein>
<dbReference type="Proteomes" id="UP000583929">
    <property type="component" value="Unassembled WGS sequence"/>
</dbReference>
<proteinExistence type="predicted"/>
<dbReference type="AlphaFoldDB" id="A0A7J6HT13"/>
<name>A0A7J6HT13_CANSA</name>
<gene>
    <name evidence="1" type="ORF">G4B88_025422</name>
</gene>
<sequence length="60" mass="7123">MSEIVNEFWQKYLNQLHLYPLRTKAITAGILVRCSEVIAQKISRIKKLQLRRLLLMIIIN</sequence>
<evidence type="ECO:0000313" key="2">
    <source>
        <dbReference type="Proteomes" id="UP000583929"/>
    </source>
</evidence>
<organism evidence="1 2">
    <name type="scientific">Cannabis sativa</name>
    <name type="common">Hemp</name>
    <name type="synonym">Marijuana</name>
    <dbReference type="NCBI Taxonomy" id="3483"/>
    <lineage>
        <taxon>Eukaryota</taxon>
        <taxon>Viridiplantae</taxon>
        <taxon>Streptophyta</taxon>
        <taxon>Embryophyta</taxon>
        <taxon>Tracheophyta</taxon>
        <taxon>Spermatophyta</taxon>
        <taxon>Magnoliopsida</taxon>
        <taxon>eudicotyledons</taxon>
        <taxon>Gunneridae</taxon>
        <taxon>Pentapetalae</taxon>
        <taxon>rosids</taxon>
        <taxon>fabids</taxon>
        <taxon>Rosales</taxon>
        <taxon>Cannabaceae</taxon>
        <taxon>Cannabis</taxon>
    </lineage>
</organism>
<comment type="caution">
    <text evidence="1">The sequence shown here is derived from an EMBL/GenBank/DDBJ whole genome shotgun (WGS) entry which is preliminary data.</text>
</comment>
<dbReference type="EMBL" id="JAATIQ010000026">
    <property type="protein sequence ID" value="KAF4398443.1"/>
    <property type="molecule type" value="Genomic_DNA"/>
</dbReference>
<keyword evidence="2" id="KW-1185">Reference proteome</keyword>